<proteinExistence type="inferred from homology"/>
<sequence length="689" mass="75586">MTPAPGIVKLVRGSSAAAAQEPCSYRRHRRSVHIISDAVRVRGSPQLSTCAGLASGELKFEKDAGADLACAVVAKVQFHGLKLESACTITLIAKMIVQQYHFYVGDYCSADSIIFKARATRANYHFVRVHAYATCPLQRSALLKRRGTSGLGQVQLLETGNISSAPGPKDTLCTAPRIVMNQARMICTGPRASRAMAGGIRGKLQFTRQIHHSLMTLNLDDKDVSSSSSSDKDSSATVASSQTGQGYAPVQTLNKSPIVQKLWKTRDEAKRRIMGDMTLGESEYGDLSLATADVISGRNSCPYEPPSKIGKHPSESEVGIEYPFSTDEFLKETYKNPWGEMRFGKILEDLDALAGNIAFEHVEGNPLIVTAGVDRIRLRERPNIGADQQLSGRVTWVGSSSMEIRMRIAAVGSDAEWLEAYFTFVTLHPETKQAIRISPLLPETDEERGAFELGALKAQAKKAARKNKIQIGRPLSEESLKIDTRAARLLEEAGTLLRMPSLADQDTMLISQTAQSNAMVAQPQARNLHDRIFGGFLMRRSFELAFATAYLFGGDKPRFLEVDDISFDKPVDVGDLLVFKTRRGGRRRGCTSARRRPNCGLEIIKRFILIQGFPPYGSRLTRFFPLEPALAVQSSPLAELINSHMSNMFSHLLSSIAVEAVIVAALPAPVLALSFSHWSDSSKRFSLLL</sequence>
<evidence type="ECO:0000256" key="5">
    <source>
        <dbReference type="SAM" id="MobiDB-lite"/>
    </source>
</evidence>
<dbReference type="AlphaFoldDB" id="K0T6X5"/>
<evidence type="ECO:0000259" key="6">
    <source>
        <dbReference type="PROSITE" id="PS51770"/>
    </source>
</evidence>
<feature type="domain" description="HotDog ACOT-type" evidence="6">
    <location>
        <begin position="320"/>
        <end position="430"/>
    </location>
</feature>
<organism evidence="7 8">
    <name type="scientific">Thalassiosira oceanica</name>
    <name type="common">Marine diatom</name>
    <dbReference type="NCBI Taxonomy" id="159749"/>
    <lineage>
        <taxon>Eukaryota</taxon>
        <taxon>Sar</taxon>
        <taxon>Stramenopiles</taxon>
        <taxon>Ochrophyta</taxon>
        <taxon>Bacillariophyta</taxon>
        <taxon>Coscinodiscophyceae</taxon>
        <taxon>Thalassiosirophycidae</taxon>
        <taxon>Thalassiosirales</taxon>
        <taxon>Thalassiosiraceae</taxon>
        <taxon>Thalassiosira</taxon>
    </lineage>
</organism>
<feature type="domain" description="HotDog ACOT-type" evidence="6">
    <location>
        <begin position="511"/>
        <end position="629"/>
    </location>
</feature>
<dbReference type="eggNOG" id="KOG2763">
    <property type="taxonomic scope" value="Eukaryota"/>
</dbReference>
<evidence type="ECO:0000256" key="1">
    <source>
        <dbReference type="ARBA" id="ARBA00010458"/>
    </source>
</evidence>
<dbReference type="PANTHER" id="PTHR12655">
    <property type="entry name" value="ACYL-COA THIOESTERASE"/>
    <property type="match status" value="1"/>
</dbReference>
<dbReference type="GO" id="GO:0047617">
    <property type="term" value="F:fatty acyl-CoA hydrolase activity"/>
    <property type="evidence" value="ECO:0007669"/>
    <property type="project" value="TreeGrafter"/>
</dbReference>
<protein>
    <recommendedName>
        <fullName evidence="6">HotDog ACOT-type domain-containing protein</fullName>
    </recommendedName>
</protein>
<keyword evidence="2" id="KW-0677">Repeat</keyword>
<evidence type="ECO:0000313" key="8">
    <source>
        <dbReference type="Proteomes" id="UP000266841"/>
    </source>
</evidence>
<dbReference type="Proteomes" id="UP000266841">
    <property type="component" value="Unassembled WGS sequence"/>
</dbReference>
<dbReference type="SUPFAM" id="SSF54637">
    <property type="entry name" value="Thioesterase/thiol ester dehydrase-isomerase"/>
    <property type="match status" value="2"/>
</dbReference>
<evidence type="ECO:0000256" key="3">
    <source>
        <dbReference type="ARBA" id="ARBA00022801"/>
    </source>
</evidence>
<dbReference type="PROSITE" id="PS51770">
    <property type="entry name" value="HOTDOG_ACOT"/>
    <property type="match status" value="2"/>
</dbReference>
<comment type="similarity">
    <text evidence="1">Belongs to the acyl coenzyme A hydrolase family.</text>
</comment>
<dbReference type="PANTHER" id="PTHR12655:SF0">
    <property type="entry name" value="ACYL-COENZYME A THIOESTERASE 9, MITOCHONDRIAL"/>
    <property type="match status" value="1"/>
</dbReference>
<keyword evidence="8" id="KW-1185">Reference proteome</keyword>
<reference evidence="7 8" key="1">
    <citation type="journal article" date="2012" name="Genome Biol.">
        <title>Genome and low-iron response of an oceanic diatom adapted to chronic iron limitation.</title>
        <authorList>
            <person name="Lommer M."/>
            <person name="Specht M."/>
            <person name="Roy A.S."/>
            <person name="Kraemer L."/>
            <person name="Andreson R."/>
            <person name="Gutowska M.A."/>
            <person name="Wolf J."/>
            <person name="Bergner S.V."/>
            <person name="Schilhabel M.B."/>
            <person name="Klostermeier U.C."/>
            <person name="Beiko R.G."/>
            <person name="Rosenstiel P."/>
            <person name="Hippler M."/>
            <person name="Laroche J."/>
        </authorList>
    </citation>
    <scope>NUCLEOTIDE SEQUENCE [LARGE SCALE GENOMIC DNA]</scope>
    <source>
        <strain evidence="7 8">CCMP1005</strain>
    </source>
</reference>
<keyword evidence="3" id="KW-0378">Hydrolase</keyword>
<dbReference type="Gene3D" id="3.10.129.10">
    <property type="entry name" value="Hotdog Thioesterase"/>
    <property type="match status" value="2"/>
</dbReference>
<dbReference type="InterPro" id="IPR029069">
    <property type="entry name" value="HotDog_dom_sf"/>
</dbReference>
<dbReference type="EMBL" id="AGNL01005247">
    <property type="protein sequence ID" value="EJK72824.1"/>
    <property type="molecule type" value="Genomic_DNA"/>
</dbReference>
<evidence type="ECO:0000256" key="4">
    <source>
        <dbReference type="ARBA" id="ARBA00022946"/>
    </source>
</evidence>
<evidence type="ECO:0000256" key="2">
    <source>
        <dbReference type="ARBA" id="ARBA00022737"/>
    </source>
</evidence>
<comment type="caution">
    <text evidence="7">The sequence shown here is derived from an EMBL/GenBank/DDBJ whole genome shotgun (WGS) entry which is preliminary data.</text>
</comment>
<accession>K0T6X5</accession>
<name>K0T6X5_THAOC</name>
<dbReference type="InterPro" id="IPR033120">
    <property type="entry name" value="HOTDOG_ACOT"/>
</dbReference>
<evidence type="ECO:0000313" key="7">
    <source>
        <dbReference type="EMBL" id="EJK72824.1"/>
    </source>
</evidence>
<feature type="region of interest" description="Disordered" evidence="5">
    <location>
        <begin position="221"/>
        <end position="251"/>
    </location>
</feature>
<dbReference type="CDD" id="cd03442">
    <property type="entry name" value="BFIT_BACH"/>
    <property type="match status" value="2"/>
</dbReference>
<dbReference type="GO" id="GO:0006637">
    <property type="term" value="P:acyl-CoA metabolic process"/>
    <property type="evidence" value="ECO:0007669"/>
    <property type="project" value="TreeGrafter"/>
</dbReference>
<feature type="compositionally biased region" description="Basic and acidic residues" evidence="5">
    <location>
        <begin position="221"/>
        <end position="234"/>
    </location>
</feature>
<dbReference type="FunFam" id="3.10.129.10:FF:000032">
    <property type="entry name" value="Acyl-CoA thioester hydrolase"/>
    <property type="match status" value="1"/>
</dbReference>
<keyword evidence="4" id="KW-0809">Transit peptide</keyword>
<dbReference type="OrthoDB" id="331699at2759"/>
<gene>
    <name evidence="7" type="ORF">THAOC_05606</name>
</gene>